<dbReference type="GO" id="GO:0030600">
    <property type="term" value="F:feruloyl esterase activity"/>
    <property type="evidence" value="ECO:0007669"/>
    <property type="project" value="UniProtKB-EC"/>
</dbReference>
<feature type="signal peptide" evidence="8">
    <location>
        <begin position="1"/>
        <end position="20"/>
    </location>
</feature>
<evidence type="ECO:0000256" key="6">
    <source>
        <dbReference type="ARBA" id="ARBA00022837"/>
    </source>
</evidence>
<evidence type="ECO:0000256" key="4">
    <source>
        <dbReference type="ARBA" id="ARBA00022729"/>
    </source>
</evidence>
<name>A0A9X0QI62_9BACT</name>
<comment type="similarity">
    <text evidence="1">Belongs to the tannase family.</text>
</comment>
<dbReference type="EC" id="3.1.1.73" evidence="9"/>
<organism evidence="9 10">
    <name type="scientific">Tunturiibacter gelidiferens</name>
    <dbReference type="NCBI Taxonomy" id="3069689"/>
    <lineage>
        <taxon>Bacteria</taxon>
        <taxon>Pseudomonadati</taxon>
        <taxon>Acidobacteriota</taxon>
        <taxon>Terriglobia</taxon>
        <taxon>Terriglobales</taxon>
        <taxon>Acidobacteriaceae</taxon>
        <taxon>Tunturiibacter</taxon>
    </lineage>
</organism>
<dbReference type="GO" id="GO:0046872">
    <property type="term" value="F:metal ion binding"/>
    <property type="evidence" value="ECO:0007669"/>
    <property type="project" value="UniProtKB-KW"/>
</dbReference>
<dbReference type="Pfam" id="PF07519">
    <property type="entry name" value="Tannase"/>
    <property type="match status" value="1"/>
</dbReference>
<proteinExistence type="inferred from homology"/>
<feature type="chain" id="PRO_5040869118" evidence="8">
    <location>
        <begin position="21"/>
        <end position="525"/>
    </location>
</feature>
<keyword evidence="2" id="KW-0719">Serine esterase</keyword>
<keyword evidence="7" id="KW-1015">Disulfide bond</keyword>
<keyword evidence="5 9" id="KW-0378">Hydrolase</keyword>
<keyword evidence="6" id="KW-0106">Calcium</keyword>
<gene>
    <name evidence="9" type="ORF">HDF14_004525</name>
</gene>
<evidence type="ECO:0000256" key="7">
    <source>
        <dbReference type="ARBA" id="ARBA00023157"/>
    </source>
</evidence>
<evidence type="ECO:0000256" key="3">
    <source>
        <dbReference type="ARBA" id="ARBA00022723"/>
    </source>
</evidence>
<dbReference type="EMBL" id="JACHEB010000012">
    <property type="protein sequence ID" value="MBB5330888.1"/>
    <property type="molecule type" value="Genomic_DNA"/>
</dbReference>
<comment type="caution">
    <text evidence="9">The sequence shown here is derived from an EMBL/GenBank/DDBJ whole genome shotgun (WGS) entry which is preliminary data.</text>
</comment>
<dbReference type="SUPFAM" id="SSF53474">
    <property type="entry name" value="alpha/beta-Hydrolases"/>
    <property type="match status" value="1"/>
</dbReference>
<keyword evidence="10" id="KW-1185">Reference proteome</keyword>
<dbReference type="InterPro" id="IPR029058">
    <property type="entry name" value="AB_hydrolase_fold"/>
</dbReference>
<dbReference type="Proteomes" id="UP000535182">
    <property type="component" value="Unassembled WGS sequence"/>
</dbReference>
<sequence length="525" mass="55920">MRRILFCSLALLVSSAIGHAATCASLASLTMPDTTITGAETMAAGSLKPPYGPTLSDLPAFCRVTGVLHPTSDSHILFEVWLPEKQAAKGQQGWNRRLLDVGNGGFAGTIYYEGMAGNLRKGYATAGTDTGHQADAEDASWAYRHPEKIKDFGYRALHLTTERAKVIVAAFYETAPMKVYFDACSDGGREALVEAQRYPEDYDGILAGAPANDWTHLISSGLDVGHSLVADPAAYISSLKLPAITAAVLAACDAQDGLKDGILNDPRECHFDPGTLLCKSGDELTCLTAPQVGALRKLYAGGNDSEGRLISPGLMPGDESSWKAWAIGNAPSESNYVQNFFRYMVYDDPTWSGLTANVDTSLRAANEKMAEPLNATDPDLSRFIAHGGKLILYHGWNDPAISPLNTIAYYDSVVAKLGPAQAESSVKLYMVPGMAHCAGGPGPSAFGQLGIPTAKGPGMLSLLEDWVETGKAPTELVATKYSADKKVQMTRPLCPYPQIAKYAGHGDPDDSTSFSCVMPAKANNK</sequence>
<keyword evidence="3" id="KW-0479">Metal-binding</keyword>
<evidence type="ECO:0000313" key="9">
    <source>
        <dbReference type="EMBL" id="MBB5330888.1"/>
    </source>
</evidence>
<dbReference type="AlphaFoldDB" id="A0A9X0QI62"/>
<dbReference type="InterPro" id="IPR011118">
    <property type="entry name" value="Tannase/feruloyl_esterase"/>
</dbReference>
<dbReference type="PANTHER" id="PTHR33938:SF15">
    <property type="entry name" value="FERULOYL ESTERASE B-RELATED"/>
    <property type="match status" value="1"/>
</dbReference>
<accession>A0A9X0QI62</accession>
<evidence type="ECO:0000256" key="2">
    <source>
        <dbReference type="ARBA" id="ARBA00022487"/>
    </source>
</evidence>
<evidence type="ECO:0000256" key="8">
    <source>
        <dbReference type="SAM" id="SignalP"/>
    </source>
</evidence>
<evidence type="ECO:0000313" key="10">
    <source>
        <dbReference type="Proteomes" id="UP000535182"/>
    </source>
</evidence>
<evidence type="ECO:0000256" key="5">
    <source>
        <dbReference type="ARBA" id="ARBA00022801"/>
    </source>
</evidence>
<reference evidence="9 10" key="1">
    <citation type="submission" date="2020-08" db="EMBL/GenBank/DDBJ databases">
        <title>Genomic Encyclopedia of Type Strains, Phase IV (KMG-V): Genome sequencing to study the core and pangenomes of soil and plant-associated prokaryotes.</title>
        <authorList>
            <person name="Whitman W."/>
        </authorList>
    </citation>
    <scope>NUCLEOTIDE SEQUENCE [LARGE SCALE GENOMIC DNA]</scope>
    <source>
        <strain evidence="9 10">X5P2</strain>
    </source>
</reference>
<dbReference type="PANTHER" id="PTHR33938">
    <property type="entry name" value="FERULOYL ESTERASE B-RELATED"/>
    <property type="match status" value="1"/>
</dbReference>
<dbReference type="RefSeq" id="WP_183980730.1">
    <property type="nucleotide sequence ID" value="NZ_JACHEB010000012.1"/>
</dbReference>
<protein>
    <submittedName>
        <fullName evidence="9">Feruloyl esterase</fullName>
        <ecNumber evidence="9">3.1.1.73</ecNumber>
    </submittedName>
</protein>
<keyword evidence="4 8" id="KW-0732">Signal</keyword>
<evidence type="ECO:0000256" key="1">
    <source>
        <dbReference type="ARBA" id="ARBA00006249"/>
    </source>
</evidence>